<evidence type="ECO:0000313" key="6">
    <source>
        <dbReference type="Proteomes" id="UP001342314"/>
    </source>
</evidence>
<dbReference type="GO" id="GO:0005085">
    <property type="term" value="F:guanyl-nucleotide exchange factor activity"/>
    <property type="evidence" value="ECO:0007669"/>
    <property type="project" value="TreeGrafter"/>
</dbReference>
<feature type="compositionally biased region" description="Low complexity" evidence="4">
    <location>
        <begin position="83"/>
        <end position="95"/>
    </location>
</feature>
<dbReference type="GO" id="GO:0031267">
    <property type="term" value="F:small GTPase binding"/>
    <property type="evidence" value="ECO:0007669"/>
    <property type="project" value="TreeGrafter"/>
</dbReference>
<dbReference type="Proteomes" id="UP001342314">
    <property type="component" value="Unassembled WGS sequence"/>
</dbReference>
<name>A0AAV5G7C5_9BASI</name>
<evidence type="ECO:0000256" key="3">
    <source>
        <dbReference type="ARBA" id="ARBA00022927"/>
    </source>
</evidence>
<reference evidence="5 6" key="1">
    <citation type="submission" date="2021-12" db="EMBL/GenBank/DDBJ databases">
        <title>High titer production of polyol ester of fatty acids by Rhodotorula paludigena BS15 towards product separation-free biomass refinery.</title>
        <authorList>
            <person name="Mano J."/>
            <person name="Ono H."/>
            <person name="Tanaka T."/>
            <person name="Naito K."/>
            <person name="Sushida H."/>
            <person name="Ike M."/>
            <person name="Tokuyasu K."/>
            <person name="Kitaoka M."/>
        </authorList>
    </citation>
    <scope>NUCLEOTIDE SEQUENCE [LARGE SCALE GENOMIC DNA]</scope>
    <source>
        <strain evidence="5 6">BS15</strain>
    </source>
</reference>
<gene>
    <name evidence="5" type="ORF">Rhopal_001351-T1</name>
</gene>
<dbReference type="GO" id="GO:0006606">
    <property type="term" value="P:protein import into nucleus"/>
    <property type="evidence" value="ECO:0007669"/>
    <property type="project" value="TreeGrafter"/>
</dbReference>
<feature type="region of interest" description="Disordered" evidence="4">
    <location>
        <begin position="83"/>
        <end position="105"/>
    </location>
</feature>
<evidence type="ECO:0000256" key="1">
    <source>
        <dbReference type="ARBA" id="ARBA00010307"/>
    </source>
</evidence>
<comment type="caution">
    <text evidence="5">The sequence shown here is derived from an EMBL/GenBank/DDBJ whole genome shotgun (WGS) entry which is preliminary data.</text>
</comment>
<dbReference type="EMBL" id="BQKY01000003">
    <property type="protein sequence ID" value="GJN88385.1"/>
    <property type="molecule type" value="Genomic_DNA"/>
</dbReference>
<evidence type="ECO:0000313" key="5">
    <source>
        <dbReference type="EMBL" id="GJN88385.1"/>
    </source>
</evidence>
<evidence type="ECO:0008006" key="7">
    <source>
        <dbReference type="Google" id="ProtNLM"/>
    </source>
</evidence>
<dbReference type="InterPro" id="IPR007681">
    <property type="entry name" value="Mog1"/>
</dbReference>
<keyword evidence="3" id="KW-0653">Protein transport</keyword>
<keyword evidence="2" id="KW-0813">Transport</keyword>
<proteinExistence type="inferred from homology"/>
<dbReference type="GO" id="GO:0005634">
    <property type="term" value="C:nucleus"/>
    <property type="evidence" value="ECO:0007669"/>
    <property type="project" value="TreeGrafter"/>
</dbReference>
<protein>
    <recommendedName>
        <fullName evidence="7">Mog1p/PsbP-like protein</fullName>
    </recommendedName>
</protein>
<dbReference type="AlphaFoldDB" id="A0AAV5G7C5"/>
<dbReference type="InterPro" id="IPR016123">
    <property type="entry name" value="Mog1/PsbP_a/b/a-sand"/>
</dbReference>
<keyword evidence="6" id="KW-1185">Reference proteome</keyword>
<sequence length="192" mass="20653">MSTSRPLYGGAITASVPANYVDASDLRQVPDTQEVFLAPDSDLSYIVEVLELVKDEQSEHDLDKAARFHFSSLAHDNSALSSTVSSVSTPSAAPKPSGPGLPIVQGPTVLTGTQTVSKFNRPASEADTVLIQLALWRIPQRDADVTLCVNFPVRMGETGEERSADEARRVFEEAVRSFEIRDFGLFAGGEAA</sequence>
<comment type="similarity">
    <text evidence="1">Belongs to the MOG1 family.</text>
</comment>
<dbReference type="PANTHER" id="PTHR15837:SF0">
    <property type="entry name" value="RAN GUANINE NUCLEOTIDE RELEASE FACTOR"/>
    <property type="match status" value="1"/>
</dbReference>
<accession>A0AAV5G7C5</accession>
<dbReference type="PANTHER" id="PTHR15837">
    <property type="entry name" value="RAN GUANINE NUCLEOTIDE RELEASE FACTOR"/>
    <property type="match status" value="1"/>
</dbReference>
<dbReference type="Gene3D" id="3.40.1000.10">
    <property type="entry name" value="Mog1/PsbP, alpha/beta/alpha sandwich"/>
    <property type="match status" value="1"/>
</dbReference>
<organism evidence="5 6">
    <name type="scientific">Rhodotorula paludigena</name>
    <dbReference type="NCBI Taxonomy" id="86838"/>
    <lineage>
        <taxon>Eukaryota</taxon>
        <taxon>Fungi</taxon>
        <taxon>Dikarya</taxon>
        <taxon>Basidiomycota</taxon>
        <taxon>Pucciniomycotina</taxon>
        <taxon>Microbotryomycetes</taxon>
        <taxon>Sporidiobolales</taxon>
        <taxon>Sporidiobolaceae</taxon>
        <taxon>Rhodotorula</taxon>
    </lineage>
</organism>
<dbReference type="Pfam" id="PF04603">
    <property type="entry name" value="Mog1"/>
    <property type="match status" value="1"/>
</dbReference>
<evidence type="ECO:0000256" key="2">
    <source>
        <dbReference type="ARBA" id="ARBA00022448"/>
    </source>
</evidence>
<dbReference type="SUPFAM" id="SSF55724">
    <property type="entry name" value="Mog1p/PsbP-like"/>
    <property type="match status" value="1"/>
</dbReference>
<evidence type="ECO:0000256" key="4">
    <source>
        <dbReference type="SAM" id="MobiDB-lite"/>
    </source>
</evidence>